<evidence type="ECO:0000256" key="4">
    <source>
        <dbReference type="ARBA" id="ARBA00023125"/>
    </source>
</evidence>
<evidence type="ECO:0000256" key="2">
    <source>
        <dbReference type="ARBA" id="ARBA00022898"/>
    </source>
</evidence>
<dbReference type="InterPro" id="IPR036390">
    <property type="entry name" value="WH_DNA-bd_sf"/>
</dbReference>
<name>A0ABT3PMB0_9BACT</name>
<dbReference type="SUPFAM" id="SSF46785">
    <property type="entry name" value="Winged helix' DNA-binding domain"/>
    <property type="match status" value="1"/>
</dbReference>
<dbReference type="InterPro" id="IPR004839">
    <property type="entry name" value="Aminotransferase_I/II_large"/>
</dbReference>
<feature type="domain" description="HTH gntR-type" evidence="6">
    <location>
        <begin position="16"/>
        <end position="84"/>
    </location>
</feature>
<reference evidence="7 8" key="1">
    <citation type="submission" date="2021-03" db="EMBL/GenBank/DDBJ databases">
        <title>Aliifodinibius sp. nov., a new bacterium isolated from saline soil.</title>
        <authorList>
            <person name="Galisteo C."/>
            <person name="De La Haba R."/>
            <person name="Sanchez-Porro C."/>
            <person name="Ventosa A."/>
        </authorList>
    </citation>
    <scope>NUCLEOTIDE SEQUENCE [LARGE SCALE GENOMIC DNA]</scope>
    <source>
        <strain evidence="7 8">1BSP15-2V2</strain>
    </source>
</reference>
<dbReference type="InterPro" id="IPR015424">
    <property type="entry name" value="PyrdxlP-dep_Trfase"/>
</dbReference>
<keyword evidence="2" id="KW-0663">Pyridoxal phosphate</keyword>
<dbReference type="Pfam" id="PF00155">
    <property type="entry name" value="Aminotran_1_2"/>
    <property type="match status" value="1"/>
</dbReference>
<dbReference type="InterPro" id="IPR036388">
    <property type="entry name" value="WH-like_DNA-bd_sf"/>
</dbReference>
<dbReference type="PANTHER" id="PTHR46577:SF1">
    <property type="entry name" value="HTH-TYPE TRANSCRIPTIONAL REGULATORY PROTEIN GABR"/>
    <property type="match status" value="1"/>
</dbReference>
<proteinExistence type="inferred from homology"/>
<dbReference type="CDD" id="cd00609">
    <property type="entry name" value="AAT_like"/>
    <property type="match status" value="1"/>
</dbReference>
<gene>
    <name evidence="7" type="ORF">J6I44_09470</name>
</gene>
<dbReference type="GO" id="GO:0008483">
    <property type="term" value="F:transaminase activity"/>
    <property type="evidence" value="ECO:0007669"/>
    <property type="project" value="UniProtKB-KW"/>
</dbReference>
<dbReference type="PROSITE" id="PS50949">
    <property type="entry name" value="HTH_GNTR"/>
    <property type="match status" value="1"/>
</dbReference>
<protein>
    <submittedName>
        <fullName evidence="7">PLP-dependent aminotransferase family protein</fullName>
    </submittedName>
</protein>
<keyword evidence="7" id="KW-0032">Aminotransferase</keyword>
<organism evidence="7 8">
    <name type="scientific">Fodinibius salsisoli</name>
    <dbReference type="NCBI Taxonomy" id="2820877"/>
    <lineage>
        <taxon>Bacteria</taxon>
        <taxon>Pseudomonadati</taxon>
        <taxon>Balneolota</taxon>
        <taxon>Balneolia</taxon>
        <taxon>Balneolales</taxon>
        <taxon>Balneolaceae</taxon>
        <taxon>Fodinibius</taxon>
    </lineage>
</organism>
<comment type="caution">
    <text evidence="7">The sequence shown here is derived from an EMBL/GenBank/DDBJ whole genome shotgun (WGS) entry which is preliminary data.</text>
</comment>
<dbReference type="InterPro" id="IPR015421">
    <property type="entry name" value="PyrdxlP-dep_Trfase_major"/>
</dbReference>
<dbReference type="InterPro" id="IPR000524">
    <property type="entry name" value="Tscrpt_reg_HTH_GntR"/>
</dbReference>
<evidence type="ECO:0000256" key="5">
    <source>
        <dbReference type="ARBA" id="ARBA00023163"/>
    </source>
</evidence>
<dbReference type="PANTHER" id="PTHR46577">
    <property type="entry name" value="HTH-TYPE TRANSCRIPTIONAL REGULATORY PROTEIN GABR"/>
    <property type="match status" value="1"/>
</dbReference>
<keyword evidence="4" id="KW-0238">DNA-binding</keyword>
<dbReference type="Gene3D" id="1.10.10.10">
    <property type="entry name" value="Winged helix-like DNA-binding domain superfamily/Winged helix DNA-binding domain"/>
    <property type="match status" value="1"/>
</dbReference>
<accession>A0ABT3PMB0</accession>
<keyword evidence="3" id="KW-0805">Transcription regulation</keyword>
<keyword evidence="7" id="KW-0808">Transferase</keyword>
<evidence type="ECO:0000313" key="7">
    <source>
        <dbReference type="EMBL" id="MCW9707086.1"/>
    </source>
</evidence>
<dbReference type="Proteomes" id="UP001207918">
    <property type="component" value="Unassembled WGS sequence"/>
</dbReference>
<dbReference type="EMBL" id="JAGGJA010000005">
    <property type="protein sequence ID" value="MCW9707086.1"/>
    <property type="molecule type" value="Genomic_DNA"/>
</dbReference>
<dbReference type="SMART" id="SM00345">
    <property type="entry name" value="HTH_GNTR"/>
    <property type="match status" value="1"/>
</dbReference>
<evidence type="ECO:0000256" key="1">
    <source>
        <dbReference type="ARBA" id="ARBA00005384"/>
    </source>
</evidence>
<evidence type="ECO:0000313" key="8">
    <source>
        <dbReference type="Proteomes" id="UP001207918"/>
    </source>
</evidence>
<evidence type="ECO:0000256" key="3">
    <source>
        <dbReference type="ARBA" id="ARBA00023015"/>
    </source>
</evidence>
<dbReference type="Pfam" id="PF00392">
    <property type="entry name" value="GntR"/>
    <property type="match status" value="1"/>
</dbReference>
<sequence length="488" mass="55278">MVPVKSIIQIDRDSQQAVFLQIANALIREIKRGRIRPGTRLPGTRNLADSLEIHRNTAVSAYDELAAQGWTETRASKGTFVKTCLPDLSPHPLKTDQMDKPEMVPESGYEISELPFEPRSSPDIPAGFLALNDGSPDVRLTPVSALAKAYRRVMHRGLKLSYGDEAGDIHTRKVFADYLNETRGLQAKPENLLITRGSQMALYLAIMAVVDAGEHVVMAEQSYHSVEHVFNWAGAVIHRVPIDDKGIDVNALEKLCQRTQIKAIYVVPHHQYPTTVSLVPQRRMKLLDMAKKYGFAIIEDDHDFDFHYKSSPILPLASSDYRGQVIYTGSFSKTIAPSFRIGFMTAPNNIIQKARKIRRIVDRQGDQILEKALAELIQEGEVRRHLRKTLNIYNKRRNIFCRLLREKLSDYLHFNIPDGGMALWLQFDTPLNPDRFCGELEDEGIFLSPDNLYEMTNGKYAVRIGFASLNEEEIEQTVEAFAEVLKTM</sequence>
<evidence type="ECO:0000259" key="6">
    <source>
        <dbReference type="PROSITE" id="PS50949"/>
    </source>
</evidence>
<dbReference type="SUPFAM" id="SSF53383">
    <property type="entry name" value="PLP-dependent transferases"/>
    <property type="match status" value="1"/>
</dbReference>
<dbReference type="RefSeq" id="WP_265765838.1">
    <property type="nucleotide sequence ID" value="NZ_JAGGJA010000005.1"/>
</dbReference>
<dbReference type="InterPro" id="IPR051446">
    <property type="entry name" value="HTH_trans_reg/aminotransferase"/>
</dbReference>
<dbReference type="CDD" id="cd07377">
    <property type="entry name" value="WHTH_GntR"/>
    <property type="match status" value="1"/>
</dbReference>
<keyword evidence="8" id="KW-1185">Reference proteome</keyword>
<keyword evidence="5" id="KW-0804">Transcription</keyword>
<comment type="similarity">
    <text evidence="1">In the C-terminal section; belongs to the class-I pyridoxal-phosphate-dependent aminotransferase family.</text>
</comment>
<dbReference type="Gene3D" id="3.40.640.10">
    <property type="entry name" value="Type I PLP-dependent aspartate aminotransferase-like (Major domain)"/>
    <property type="match status" value="1"/>
</dbReference>